<dbReference type="PANTHER" id="PTHR43429:SF1">
    <property type="entry name" value="NAD(P)H SULFUR OXIDOREDUCTASE (COA-DEPENDENT)"/>
    <property type="match status" value="1"/>
</dbReference>
<evidence type="ECO:0000313" key="8">
    <source>
        <dbReference type="EMBL" id="TDW25278.1"/>
    </source>
</evidence>
<dbReference type="Pfam" id="PF02852">
    <property type="entry name" value="Pyr_redox_dim"/>
    <property type="match status" value="1"/>
</dbReference>
<dbReference type="PRINTS" id="PR00368">
    <property type="entry name" value="FADPNR"/>
</dbReference>
<dbReference type="InterPro" id="IPR004099">
    <property type="entry name" value="Pyr_nucl-diS_OxRdtase_dimer"/>
</dbReference>
<dbReference type="SUPFAM" id="SSF51905">
    <property type="entry name" value="FAD/NAD(P)-binding domain"/>
    <property type="match status" value="1"/>
</dbReference>
<dbReference type="PROSITE" id="PS50206">
    <property type="entry name" value="RHODANESE_3"/>
    <property type="match status" value="1"/>
</dbReference>
<accession>A0A4R8A6S7</accession>
<dbReference type="InterPro" id="IPR001763">
    <property type="entry name" value="Rhodanese-like_dom"/>
</dbReference>
<dbReference type="CDD" id="cd00158">
    <property type="entry name" value="RHOD"/>
    <property type="match status" value="1"/>
</dbReference>
<evidence type="ECO:0000256" key="3">
    <source>
        <dbReference type="ARBA" id="ARBA00022630"/>
    </source>
</evidence>
<comment type="cofactor">
    <cofactor evidence="1">
        <name>FAD</name>
        <dbReference type="ChEBI" id="CHEBI:57692"/>
    </cofactor>
</comment>
<dbReference type="SUPFAM" id="SSF52821">
    <property type="entry name" value="Rhodanese/Cell cycle control phosphatase"/>
    <property type="match status" value="1"/>
</dbReference>
<dbReference type="InterPro" id="IPR036873">
    <property type="entry name" value="Rhodanese-like_dom_sf"/>
</dbReference>
<evidence type="ECO:0000256" key="2">
    <source>
        <dbReference type="ARBA" id="ARBA00009130"/>
    </source>
</evidence>
<dbReference type="SUPFAM" id="SSF55424">
    <property type="entry name" value="FAD/NAD-linked reductases, dimerisation (C-terminal) domain"/>
    <property type="match status" value="1"/>
</dbReference>
<keyword evidence="9" id="KW-1185">Reference proteome</keyword>
<sequence>MKILIVGGVAGGASAAARLRRLSMDDEIILFEKDEYISFANCGLPYYIGGVIEERDELLVQTVEGMTKRFNLDIRNFQEVMAIHPDTKTVDVYNHQTNASYTESYDKLILSPGANPIWPNVPGIEEAKNVMKLRNVPDTDRIKEMLTHNPKKAVVIGAGFIGIEMAENLRHLGLDVTLVDLAKQILAPFDPEMAVVLQNEVSRNGVHLHLGVGLEGFENEGKTVLLSDGSKLESDLTILAIGVSPASKLAKDAGLTLGLKNGIVVNEQLQTSNPDIYAIGDVIQVNHLVSNTPTYIPLAWPANRQGRLVADHIHGIDINYQGTLGSSVAKVFDMVGASTGLNEFMARKLGYDVATTIVHRANHASYYPNAKNLTLKLVYDKQTLDILGAQGVGYEGTEKRIDVLATAIIGKLKVTDLASLELCYAPPFSSAKDPVNILGYAASHSINGIYQTISCQQVKEHLNDYFVLDVRTPSEFAGGHIEGAINIELDSLRHQTDKLPKQKDTAIVVYCQVGQRAHYALSLLHQLGYTNLYNLSGGYITFNEVQKANK</sequence>
<keyword evidence="3" id="KW-0285">Flavoprotein</keyword>
<dbReference type="PRINTS" id="PR00411">
    <property type="entry name" value="PNDRDTASEI"/>
</dbReference>
<dbReference type="Pfam" id="PF07992">
    <property type="entry name" value="Pyr_redox_2"/>
    <property type="match status" value="1"/>
</dbReference>
<dbReference type="Proteomes" id="UP000294743">
    <property type="component" value="Unassembled WGS sequence"/>
</dbReference>
<keyword evidence="5" id="KW-0560">Oxidoreductase</keyword>
<dbReference type="AlphaFoldDB" id="A0A4R8A6S7"/>
<comment type="similarity">
    <text evidence="2">Belongs to the class-III pyridine nucleotide-disulfide oxidoreductase family.</text>
</comment>
<protein>
    <submittedName>
        <fullName evidence="8">NADPH-dependent 2,4-dienoyl-CoA reductase/sulfur reductase-like enzyme</fullName>
    </submittedName>
</protein>
<dbReference type="PANTHER" id="PTHR43429">
    <property type="entry name" value="PYRIDINE NUCLEOTIDE-DISULFIDE OXIDOREDUCTASE DOMAIN-CONTAINING"/>
    <property type="match status" value="1"/>
</dbReference>
<dbReference type="InterPro" id="IPR016156">
    <property type="entry name" value="FAD/NAD-linked_Rdtase_dimer_sf"/>
</dbReference>
<dbReference type="RefSeq" id="WP_134168162.1">
    <property type="nucleotide sequence ID" value="NZ_SODD01000005.1"/>
</dbReference>
<gene>
    <name evidence="8" type="ORF">EDD63_1057</name>
</gene>
<evidence type="ECO:0000259" key="7">
    <source>
        <dbReference type="PROSITE" id="PS50206"/>
    </source>
</evidence>
<evidence type="ECO:0000256" key="4">
    <source>
        <dbReference type="ARBA" id="ARBA00022827"/>
    </source>
</evidence>
<dbReference type="EMBL" id="SODD01000005">
    <property type="protein sequence ID" value="TDW25278.1"/>
    <property type="molecule type" value="Genomic_DNA"/>
</dbReference>
<dbReference type="OrthoDB" id="9802028at2"/>
<comment type="caution">
    <text evidence="8">The sequence shown here is derived from an EMBL/GenBank/DDBJ whole genome shotgun (WGS) entry which is preliminary data.</text>
</comment>
<dbReference type="SMART" id="SM00450">
    <property type="entry name" value="RHOD"/>
    <property type="match status" value="1"/>
</dbReference>
<evidence type="ECO:0000256" key="1">
    <source>
        <dbReference type="ARBA" id="ARBA00001974"/>
    </source>
</evidence>
<dbReference type="GO" id="GO:0016491">
    <property type="term" value="F:oxidoreductase activity"/>
    <property type="evidence" value="ECO:0007669"/>
    <property type="project" value="UniProtKB-KW"/>
</dbReference>
<dbReference type="Pfam" id="PF00581">
    <property type="entry name" value="Rhodanese"/>
    <property type="match status" value="1"/>
</dbReference>
<dbReference type="InterPro" id="IPR050260">
    <property type="entry name" value="FAD-bd_OxRdtase"/>
</dbReference>
<keyword evidence="6" id="KW-0676">Redox-active center</keyword>
<dbReference type="Gene3D" id="3.50.50.60">
    <property type="entry name" value="FAD/NAD(P)-binding domain"/>
    <property type="match status" value="2"/>
</dbReference>
<dbReference type="Gene3D" id="3.40.250.10">
    <property type="entry name" value="Rhodanese-like domain"/>
    <property type="match status" value="1"/>
</dbReference>
<name>A0A4R8A6S7_9FIRM</name>
<feature type="domain" description="Rhodanese" evidence="7">
    <location>
        <begin position="461"/>
        <end position="544"/>
    </location>
</feature>
<evidence type="ECO:0000256" key="5">
    <source>
        <dbReference type="ARBA" id="ARBA00023002"/>
    </source>
</evidence>
<proteinExistence type="inferred from homology"/>
<dbReference type="InterPro" id="IPR036188">
    <property type="entry name" value="FAD/NAD-bd_sf"/>
</dbReference>
<reference evidence="8 9" key="1">
    <citation type="submission" date="2019-03" db="EMBL/GenBank/DDBJ databases">
        <title>Genomic Encyclopedia of Type Strains, Phase IV (KMG-IV): sequencing the most valuable type-strain genomes for metagenomic binning, comparative biology and taxonomic classification.</title>
        <authorList>
            <person name="Goeker M."/>
        </authorList>
    </citation>
    <scope>NUCLEOTIDE SEQUENCE [LARGE SCALE GENOMIC DNA]</scope>
    <source>
        <strain evidence="8 9">DSM 28867</strain>
    </source>
</reference>
<dbReference type="InterPro" id="IPR023753">
    <property type="entry name" value="FAD/NAD-binding_dom"/>
</dbReference>
<keyword evidence="4" id="KW-0274">FAD</keyword>
<evidence type="ECO:0000256" key="6">
    <source>
        <dbReference type="ARBA" id="ARBA00023284"/>
    </source>
</evidence>
<evidence type="ECO:0000313" key="9">
    <source>
        <dbReference type="Proteomes" id="UP000294743"/>
    </source>
</evidence>
<organism evidence="8 9">
    <name type="scientific">Breznakia blatticola</name>
    <dbReference type="NCBI Taxonomy" id="1754012"/>
    <lineage>
        <taxon>Bacteria</taxon>
        <taxon>Bacillati</taxon>
        <taxon>Bacillota</taxon>
        <taxon>Erysipelotrichia</taxon>
        <taxon>Erysipelotrichales</taxon>
        <taxon>Erysipelotrichaceae</taxon>
        <taxon>Breznakia</taxon>
    </lineage>
</organism>